<keyword evidence="1" id="KW-1133">Transmembrane helix</keyword>
<proteinExistence type="predicted"/>
<dbReference type="EMBL" id="KZ679258">
    <property type="protein sequence ID" value="PTB44329.1"/>
    <property type="molecule type" value="Genomic_DNA"/>
</dbReference>
<accession>A0A2T3ZHP7</accession>
<evidence type="ECO:0000256" key="1">
    <source>
        <dbReference type="SAM" id="Phobius"/>
    </source>
</evidence>
<feature type="transmembrane region" description="Helical" evidence="1">
    <location>
        <begin position="36"/>
        <end position="57"/>
    </location>
</feature>
<gene>
    <name evidence="2" type="ORF">M441DRAFT_346482</name>
</gene>
<evidence type="ECO:0000313" key="3">
    <source>
        <dbReference type="Proteomes" id="UP000240493"/>
    </source>
</evidence>
<protein>
    <submittedName>
        <fullName evidence="2">Uncharacterized protein</fullName>
    </submittedName>
</protein>
<keyword evidence="1" id="KW-0472">Membrane</keyword>
<name>A0A2T3ZHP7_TRIA4</name>
<reference evidence="2 3" key="1">
    <citation type="submission" date="2016-07" db="EMBL/GenBank/DDBJ databases">
        <title>Multiple horizontal gene transfer events from other fungi enriched the ability of initially mycotrophic Trichoderma (Ascomycota) to feed on dead plant biomass.</title>
        <authorList>
            <consortium name="DOE Joint Genome Institute"/>
            <person name="Aerts A."/>
            <person name="Atanasova L."/>
            <person name="Chenthamara K."/>
            <person name="Zhang J."/>
            <person name="Grujic M."/>
            <person name="Henrissat B."/>
            <person name="Kuo A."/>
            <person name="Salamov A."/>
            <person name="Lipzen A."/>
            <person name="Labutti K."/>
            <person name="Barry K."/>
            <person name="Miao Y."/>
            <person name="Rahimi M.J."/>
            <person name="Shen Q."/>
            <person name="Grigoriev I.V."/>
            <person name="Kubicek C.P."/>
            <person name="Druzhinina I.S."/>
        </authorList>
    </citation>
    <scope>NUCLEOTIDE SEQUENCE [LARGE SCALE GENOMIC DNA]</scope>
    <source>
        <strain evidence="2 3">CBS 433.97</strain>
    </source>
</reference>
<organism evidence="2 3">
    <name type="scientific">Trichoderma asperellum (strain ATCC 204424 / CBS 433.97 / NBRC 101777)</name>
    <dbReference type="NCBI Taxonomy" id="1042311"/>
    <lineage>
        <taxon>Eukaryota</taxon>
        <taxon>Fungi</taxon>
        <taxon>Dikarya</taxon>
        <taxon>Ascomycota</taxon>
        <taxon>Pezizomycotina</taxon>
        <taxon>Sordariomycetes</taxon>
        <taxon>Hypocreomycetidae</taxon>
        <taxon>Hypocreales</taxon>
        <taxon>Hypocreaceae</taxon>
        <taxon>Trichoderma</taxon>
    </lineage>
</organism>
<keyword evidence="1" id="KW-0812">Transmembrane</keyword>
<keyword evidence="3" id="KW-1185">Reference proteome</keyword>
<evidence type="ECO:0000313" key="2">
    <source>
        <dbReference type="EMBL" id="PTB44329.1"/>
    </source>
</evidence>
<sequence>MNLEVYAGISLYDSVRIAYSPRSHHEFAFYLPSGPAYGIEIFLFFFFSFLFFLYLYFFTNSFRLFFISLSKIFSTPFIFTAYEINCSGGTPCWTGYYHHGPWMQQIANRPLQDTYVLEAPLRIKTPQRLRL</sequence>
<dbReference type="Proteomes" id="UP000240493">
    <property type="component" value="Unassembled WGS sequence"/>
</dbReference>
<dbReference type="AlphaFoldDB" id="A0A2T3ZHP7"/>